<feature type="transmembrane region" description="Helical" evidence="9">
    <location>
        <begin position="259"/>
        <end position="283"/>
    </location>
</feature>
<dbReference type="InterPro" id="IPR044492">
    <property type="entry name" value="P_typ_ATPase_HD_dom"/>
</dbReference>
<feature type="transmembrane region" description="Helical" evidence="9">
    <location>
        <begin position="65"/>
        <end position="84"/>
    </location>
</feature>
<dbReference type="InterPro" id="IPR059000">
    <property type="entry name" value="ATPase_P-type_domA"/>
</dbReference>
<evidence type="ECO:0000256" key="7">
    <source>
        <dbReference type="ARBA" id="ARBA00022989"/>
    </source>
</evidence>
<proteinExistence type="inferred from homology"/>
<feature type="transmembrane region" description="Helical" evidence="9">
    <location>
        <begin position="229"/>
        <end position="247"/>
    </location>
</feature>
<keyword evidence="6" id="KW-1278">Translocase</keyword>
<feature type="transmembrane region" description="Helical" evidence="9">
    <location>
        <begin position="694"/>
        <end position="718"/>
    </location>
</feature>
<dbReference type="InterPro" id="IPR008250">
    <property type="entry name" value="ATPase_P-typ_transduc_dom_A_sf"/>
</dbReference>
<dbReference type="Gene3D" id="2.70.150.10">
    <property type="entry name" value="Calcium-transporting ATPase, cytoplasmic transduction domain A"/>
    <property type="match status" value="1"/>
</dbReference>
<dbReference type="Pfam" id="PF00689">
    <property type="entry name" value="Cation_ATPase_C"/>
    <property type="match status" value="1"/>
</dbReference>
<dbReference type="GO" id="GO:0016887">
    <property type="term" value="F:ATP hydrolysis activity"/>
    <property type="evidence" value="ECO:0007669"/>
    <property type="project" value="InterPro"/>
</dbReference>
<organism evidence="11 12">
    <name type="scientific">Clostridium butyricum</name>
    <dbReference type="NCBI Taxonomy" id="1492"/>
    <lineage>
        <taxon>Bacteria</taxon>
        <taxon>Bacillati</taxon>
        <taxon>Bacillota</taxon>
        <taxon>Clostridia</taxon>
        <taxon>Eubacteriales</taxon>
        <taxon>Clostridiaceae</taxon>
        <taxon>Clostridium</taxon>
    </lineage>
</organism>
<dbReference type="Pfam" id="PF00690">
    <property type="entry name" value="Cation_ATPase_N"/>
    <property type="match status" value="1"/>
</dbReference>
<feature type="transmembrane region" description="Helical" evidence="9">
    <location>
        <begin position="800"/>
        <end position="819"/>
    </location>
</feature>
<feature type="transmembrane region" description="Helical" evidence="9">
    <location>
        <begin position="626"/>
        <end position="647"/>
    </location>
</feature>
<accession>A0A6L9EJY5</accession>
<evidence type="ECO:0000256" key="9">
    <source>
        <dbReference type="SAM" id="Phobius"/>
    </source>
</evidence>
<evidence type="ECO:0000256" key="4">
    <source>
        <dbReference type="ARBA" id="ARBA00022741"/>
    </source>
</evidence>
<dbReference type="PRINTS" id="PR00120">
    <property type="entry name" value="HATPASE"/>
</dbReference>
<name>A0A6L9EJY5_CLOBU</name>
<dbReference type="InterPro" id="IPR023214">
    <property type="entry name" value="HAD_sf"/>
</dbReference>
<dbReference type="GO" id="GO:0016020">
    <property type="term" value="C:membrane"/>
    <property type="evidence" value="ECO:0007669"/>
    <property type="project" value="UniProtKB-SubCell"/>
</dbReference>
<evidence type="ECO:0000256" key="2">
    <source>
        <dbReference type="ARBA" id="ARBA00005675"/>
    </source>
</evidence>
<evidence type="ECO:0000256" key="5">
    <source>
        <dbReference type="ARBA" id="ARBA00022840"/>
    </source>
</evidence>
<dbReference type="InterPro" id="IPR001757">
    <property type="entry name" value="P_typ_ATPase"/>
</dbReference>
<dbReference type="Gene3D" id="3.40.1110.10">
    <property type="entry name" value="Calcium-transporting ATPase, cytoplasmic domain N"/>
    <property type="match status" value="1"/>
</dbReference>
<dbReference type="InterPro" id="IPR018303">
    <property type="entry name" value="ATPase_P-typ_P_site"/>
</dbReference>
<dbReference type="InterPro" id="IPR006068">
    <property type="entry name" value="ATPase_P-typ_cation-transptr_C"/>
</dbReference>
<dbReference type="FunFam" id="3.40.50.1000:FF:000028">
    <property type="entry name" value="Calcium-transporting P-type ATPase, putative"/>
    <property type="match status" value="1"/>
</dbReference>
<keyword evidence="3 9" id="KW-0812">Transmembrane</keyword>
<dbReference type="SUPFAM" id="SSF81665">
    <property type="entry name" value="Calcium ATPase, transmembrane domain M"/>
    <property type="match status" value="1"/>
</dbReference>
<protein>
    <submittedName>
        <fullName evidence="11">HAD-IC family P-type ATPase</fullName>
    </submittedName>
</protein>
<dbReference type="SUPFAM" id="SSF56784">
    <property type="entry name" value="HAD-like"/>
    <property type="match status" value="1"/>
</dbReference>
<dbReference type="Gene3D" id="3.40.50.1000">
    <property type="entry name" value="HAD superfamily/HAD-like"/>
    <property type="match status" value="1"/>
</dbReference>
<feature type="domain" description="Cation-transporting P-type ATPase N-terminal" evidence="10">
    <location>
        <begin position="1"/>
        <end position="61"/>
    </location>
</feature>
<comment type="caution">
    <text evidence="11">The sequence shown here is derived from an EMBL/GenBank/DDBJ whole genome shotgun (WGS) entry which is preliminary data.</text>
</comment>
<keyword evidence="7 9" id="KW-1133">Transmembrane helix</keyword>
<gene>
    <name evidence="11" type="ORF">GND98_000235</name>
</gene>
<dbReference type="SFLD" id="SFLDF00027">
    <property type="entry name" value="p-type_atpase"/>
    <property type="match status" value="1"/>
</dbReference>
<dbReference type="EMBL" id="WOFV02000001">
    <property type="protein sequence ID" value="NAS16335.1"/>
    <property type="molecule type" value="Genomic_DNA"/>
</dbReference>
<dbReference type="InterPro" id="IPR004014">
    <property type="entry name" value="ATPase_P-typ_cation-transptr_N"/>
</dbReference>
<dbReference type="Proteomes" id="UP000474042">
    <property type="component" value="Unassembled WGS sequence"/>
</dbReference>
<dbReference type="PRINTS" id="PR00119">
    <property type="entry name" value="CATATPASE"/>
</dbReference>
<evidence type="ECO:0000256" key="8">
    <source>
        <dbReference type="ARBA" id="ARBA00023136"/>
    </source>
</evidence>
<evidence type="ECO:0000259" key="10">
    <source>
        <dbReference type="SMART" id="SM00831"/>
    </source>
</evidence>
<dbReference type="Gene3D" id="1.20.1110.10">
    <property type="entry name" value="Calcium-transporting ATPase, transmembrane domain"/>
    <property type="match status" value="1"/>
</dbReference>
<dbReference type="Pfam" id="PF00122">
    <property type="entry name" value="E1-E2_ATPase"/>
    <property type="match status" value="1"/>
</dbReference>
<keyword evidence="5" id="KW-0067">ATP-binding</keyword>
<dbReference type="AlphaFoldDB" id="A0A6L9EJY5"/>
<evidence type="ECO:0000313" key="12">
    <source>
        <dbReference type="Proteomes" id="UP000474042"/>
    </source>
</evidence>
<dbReference type="GO" id="GO:0005524">
    <property type="term" value="F:ATP binding"/>
    <property type="evidence" value="ECO:0007669"/>
    <property type="project" value="UniProtKB-KW"/>
</dbReference>
<dbReference type="NCBIfam" id="TIGR01494">
    <property type="entry name" value="ATPase_P-type"/>
    <property type="match status" value="3"/>
</dbReference>
<comment type="subcellular location">
    <subcellularLocation>
        <location evidence="1">Membrane</location>
        <topology evidence="1">Multi-pass membrane protein</topology>
    </subcellularLocation>
</comment>
<evidence type="ECO:0000313" key="11">
    <source>
        <dbReference type="EMBL" id="NAS16335.1"/>
    </source>
</evidence>
<dbReference type="PROSITE" id="PS00154">
    <property type="entry name" value="ATPASE_E1_E2"/>
    <property type="match status" value="1"/>
</dbReference>
<dbReference type="InterPro" id="IPR036412">
    <property type="entry name" value="HAD-like_sf"/>
</dbReference>
<feature type="transmembrane region" description="Helical" evidence="9">
    <location>
        <begin position="40"/>
        <end position="59"/>
    </location>
</feature>
<keyword evidence="8 9" id="KW-0472">Membrane</keyword>
<dbReference type="SFLD" id="SFLDG00002">
    <property type="entry name" value="C1.7:_P-type_atpase_like"/>
    <property type="match status" value="1"/>
</dbReference>
<dbReference type="PANTHER" id="PTHR42861">
    <property type="entry name" value="CALCIUM-TRANSPORTING ATPASE"/>
    <property type="match status" value="1"/>
</dbReference>
<dbReference type="InterPro" id="IPR023298">
    <property type="entry name" value="ATPase_P-typ_TM_dom_sf"/>
</dbReference>
<dbReference type="SMART" id="SM00831">
    <property type="entry name" value="Cation_ATPase_N"/>
    <property type="match status" value="1"/>
</dbReference>
<dbReference type="SUPFAM" id="SSF81653">
    <property type="entry name" value="Calcium ATPase, transduction domain A"/>
    <property type="match status" value="1"/>
</dbReference>
<dbReference type="InterPro" id="IPR023299">
    <property type="entry name" value="ATPase_P-typ_cyto_dom_N"/>
</dbReference>
<evidence type="ECO:0000256" key="6">
    <source>
        <dbReference type="ARBA" id="ARBA00022967"/>
    </source>
</evidence>
<dbReference type="SFLD" id="SFLDS00003">
    <property type="entry name" value="Haloacid_Dehalogenase"/>
    <property type="match status" value="1"/>
</dbReference>
<keyword evidence="4" id="KW-0547">Nucleotide-binding</keyword>
<reference evidence="11 12" key="1">
    <citation type="submission" date="2020-01" db="EMBL/GenBank/DDBJ databases">
        <title>Genome sequence of a 1,3-propanediol producer, Clostridium butyricum S3.</title>
        <authorList>
            <person name="Zhou J."/>
        </authorList>
    </citation>
    <scope>NUCLEOTIDE SEQUENCE [LARGE SCALE GENOMIC DNA]</scope>
    <source>
        <strain evidence="11 12">S3</strain>
    </source>
</reference>
<sequence length="832" mass="92149">MGYNLGGLNSEEVEKLQKKYGMNELVSQEKPNMLKKFLGVFKEPMFLLLLIAATVYFLLGAPKDGAIMLVFVGFVASITFIQEWKTEKTMNALKDLTSPKVNTLRNGKNILIKSTELVPGDVVFLSEGERIPADCIVLEPSNFSVDESILTGESEYVMKVSTTQSEKSTDYWKKDILYAGTLCVFGKCTAIVKFTGINTEYGKIGKAISEAKDEPTPLQKKVSILVKNIAIAGVILCISVMVASYFYSFDILNSILSGISLAMAIIPEEFPVVLTVFLSMGAYRLAKNNTLMRKISAVETLGSATVLCVDKTGTITQNKMKVKSIYSDGGIFNNEDLKNQELSDLMVLSCEKDPYDPMEKAILEAANLSQLETVYKYDLSKKIAFDSKTKRMANIYIKDNKYYVAVKGSAETVLGLCNLDKQTMDEINIEIDKMASNGLRVLALADCTSEEVYEDLECYELTFKGLVGLQDPPKDGVEEAIKLCKKAGIRVVMITGDYSKTAMAIGEEIGLKFTDKVIVGNEIDSLSENELCEVVKSCDVFSRVIPEQKMKIVKALKKNGEIVAMTGDGVNDAPALKSADIGIAMGQRGTEVAKEAADMILMDDNFTTIVKSVKDGRRVYDNIRKAMVYILIIHIPIAAMAMFAPLFNLPPLLLPMHIMLLELIIDPTCSIVFEGEPAEANIMENPPRPPQEPLLTRSLTIKVVLQGIIMFLAAFMPFHYMIDLGISSEYARSFSLITFIVANVTLVLVNRSNTELLYHLIKEKGSKVRLIVNSMALIMVFAIVYIPILNGFFRTEKIGIYPLIIAIVLGFISTGWWEIVKITRKIIRKGND</sequence>
<evidence type="ECO:0000256" key="1">
    <source>
        <dbReference type="ARBA" id="ARBA00004141"/>
    </source>
</evidence>
<dbReference type="Pfam" id="PF00702">
    <property type="entry name" value="Hydrolase"/>
    <property type="match status" value="1"/>
</dbReference>
<evidence type="ECO:0000256" key="3">
    <source>
        <dbReference type="ARBA" id="ARBA00022692"/>
    </source>
</evidence>
<comment type="similarity">
    <text evidence="2">Belongs to the cation transport ATPase (P-type) (TC 3.A.3) family. Type IIA subfamily.</text>
</comment>
<feature type="transmembrane region" description="Helical" evidence="9">
    <location>
        <begin position="770"/>
        <end position="788"/>
    </location>
</feature>